<feature type="region of interest" description="Disordered" evidence="10">
    <location>
        <begin position="150"/>
        <end position="224"/>
    </location>
</feature>
<organism evidence="12 13">
    <name type="scientific">Papaver atlanticum</name>
    <dbReference type="NCBI Taxonomy" id="357466"/>
    <lineage>
        <taxon>Eukaryota</taxon>
        <taxon>Viridiplantae</taxon>
        <taxon>Streptophyta</taxon>
        <taxon>Embryophyta</taxon>
        <taxon>Tracheophyta</taxon>
        <taxon>Spermatophyta</taxon>
        <taxon>Magnoliopsida</taxon>
        <taxon>Ranunculales</taxon>
        <taxon>Papaveraceae</taxon>
        <taxon>Papaveroideae</taxon>
        <taxon>Papaver</taxon>
    </lineage>
</organism>
<dbReference type="PROSITE" id="PS51485">
    <property type="entry name" value="PHYTOCYANIN"/>
    <property type="match status" value="1"/>
</dbReference>
<dbReference type="Proteomes" id="UP001202328">
    <property type="component" value="Unassembled WGS sequence"/>
</dbReference>
<keyword evidence="13" id="KW-1185">Reference proteome</keyword>
<dbReference type="CDD" id="cd11019">
    <property type="entry name" value="OsENODL1_like"/>
    <property type="match status" value="1"/>
</dbReference>
<evidence type="ECO:0000256" key="2">
    <source>
        <dbReference type="ARBA" id="ARBA00022622"/>
    </source>
</evidence>
<keyword evidence="2" id="KW-0336">GPI-anchor</keyword>
<keyword evidence="6" id="KW-0325">Glycoprotein</keyword>
<keyword evidence="4" id="KW-0472">Membrane</keyword>
<dbReference type="PANTHER" id="PTHR33021">
    <property type="entry name" value="BLUE COPPER PROTEIN"/>
    <property type="match status" value="1"/>
</dbReference>
<protein>
    <recommendedName>
        <fullName evidence="11">Phytocyanin domain-containing protein</fullName>
    </recommendedName>
</protein>
<dbReference type="InterPro" id="IPR039391">
    <property type="entry name" value="Phytocyanin-like"/>
</dbReference>
<sequence length="247" mass="26452">MAKSFSRSLELQINNVTKNLMQGLIVLSVVLLVMVQKTAVDAIEFKVGGEKGWSLPTDNPKALTYNEWAEMNRFQVGDSLSFVYQPDNDLVMHVNNVDYTNCNTATPIVTYSDGNSVFTFNQSGPFHFISGIRENCLKNEKLIVVVMSDRSGDHSSNSNQTTSDSPSPAPSDSSASPPPPGEIEIVPAPDGMESPSSPPTNTIVISPTSAPAGLESPQYSSSPSPVKFASFIVSVGAFVGFSVLLDL</sequence>
<dbReference type="GO" id="GO:0005886">
    <property type="term" value="C:plasma membrane"/>
    <property type="evidence" value="ECO:0007669"/>
    <property type="project" value="TreeGrafter"/>
</dbReference>
<dbReference type="InterPro" id="IPR003245">
    <property type="entry name" value="Phytocyanin_dom"/>
</dbReference>
<dbReference type="InterPro" id="IPR008972">
    <property type="entry name" value="Cupredoxin"/>
</dbReference>
<evidence type="ECO:0000256" key="7">
    <source>
        <dbReference type="ARBA" id="ARBA00023288"/>
    </source>
</evidence>
<feature type="compositionally biased region" description="Polar residues" evidence="10">
    <location>
        <begin position="199"/>
        <end position="209"/>
    </location>
</feature>
<evidence type="ECO:0000256" key="10">
    <source>
        <dbReference type="SAM" id="MobiDB-lite"/>
    </source>
</evidence>
<feature type="domain" description="Phytocyanin" evidence="11">
    <location>
        <begin position="43"/>
        <end position="148"/>
    </location>
</feature>
<dbReference type="Pfam" id="PF02298">
    <property type="entry name" value="Cu_bind_like"/>
    <property type="match status" value="1"/>
</dbReference>
<feature type="compositionally biased region" description="Low complexity" evidence="10">
    <location>
        <begin position="163"/>
        <end position="175"/>
    </location>
</feature>
<dbReference type="PANTHER" id="PTHR33021:SF253">
    <property type="entry name" value="EARLY NODULIN-LIKE PROTEIN 9"/>
    <property type="match status" value="1"/>
</dbReference>
<reference evidence="12" key="1">
    <citation type="submission" date="2022-04" db="EMBL/GenBank/DDBJ databases">
        <title>A functionally conserved STORR gene fusion in Papaver species that diverged 16.8 million years ago.</title>
        <authorList>
            <person name="Catania T."/>
        </authorList>
    </citation>
    <scope>NUCLEOTIDE SEQUENCE</scope>
    <source>
        <strain evidence="12">S-188037</strain>
    </source>
</reference>
<dbReference type="AlphaFoldDB" id="A0AAD4X7W3"/>
<dbReference type="FunFam" id="2.60.40.420:FF:000010">
    <property type="entry name" value="Early nodulin-like protein 1"/>
    <property type="match status" value="1"/>
</dbReference>
<dbReference type="EMBL" id="JAJJMB010014053">
    <property type="protein sequence ID" value="KAI3863112.1"/>
    <property type="molecule type" value="Genomic_DNA"/>
</dbReference>
<evidence type="ECO:0000256" key="4">
    <source>
        <dbReference type="ARBA" id="ARBA00023136"/>
    </source>
</evidence>
<comment type="subcellular location">
    <subcellularLocation>
        <location evidence="9">Endomembrane system</location>
        <topology evidence="9">Lipid-anchor</topology>
    </subcellularLocation>
    <subcellularLocation>
        <location evidence="1">Membrane</location>
        <topology evidence="1">Lipid-anchor</topology>
        <topology evidence="1">GPI-anchor</topology>
    </subcellularLocation>
</comment>
<proteinExistence type="inferred from homology"/>
<dbReference type="SUPFAM" id="SSF49503">
    <property type="entry name" value="Cupredoxins"/>
    <property type="match status" value="1"/>
</dbReference>
<evidence type="ECO:0000256" key="3">
    <source>
        <dbReference type="ARBA" id="ARBA00022729"/>
    </source>
</evidence>
<dbReference type="GO" id="GO:0012505">
    <property type="term" value="C:endomembrane system"/>
    <property type="evidence" value="ECO:0007669"/>
    <property type="project" value="UniProtKB-SubCell"/>
</dbReference>
<evidence type="ECO:0000259" key="11">
    <source>
        <dbReference type="PROSITE" id="PS51485"/>
    </source>
</evidence>
<accession>A0AAD4X7W3</accession>
<comment type="caution">
    <text evidence="12">The sequence shown here is derived from an EMBL/GenBank/DDBJ whole genome shotgun (WGS) entry which is preliminary data.</text>
</comment>
<evidence type="ECO:0000256" key="1">
    <source>
        <dbReference type="ARBA" id="ARBA00004589"/>
    </source>
</evidence>
<comment type="similarity">
    <text evidence="8">Belongs to the early nodulin-like (ENODL) family.</text>
</comment>
<evidence type="ECO:0000256" key="9">
    <source>
        <dbReference type="ARBA" id="ARBA00037868"/>
    </source>
</evidence>
<evidence type="ECO:0000313" key="13">
    <source>
        <dbReference type="Proteomes" id="UP001202328"/>
    </source>
</evidence>
<evidence type="ECO:0000256" key="6">
    <source>
        <dbReference type="ARBA" id="ARBA00023180"/>
    </source>
</evidence>
<gene>
    <name evidence="12" type="ORF">MKW98_015570</name>
</gene>
<evidence type="ECO:0000313" key="12">
    <source>
        <dbReference type="EMBL" id="KAI3863112.1"/>
    </source>
</evidence>
<dbReference type="GO" id="GO:0009055">
    <property type="term" value="F:electron transfer activity"/>
    <property type="evidence" value="ECO:0007669"/>
    <property type="project" value="InterPro"/>
</dbReference>
<evidence type="ECO:0000256" key="8">
    <source>
        <dbReference type="ARBA" id="ARBA00035011"/>
    </source>
</evidence>
<name>A0AAD4X7W3_9MAGN</name>
<keyword evidence="7" id="KW-0449">Lipoprotein</keyword>
<dbReference type="Gene3D" id="2.60.40.420">
    <property type="entry name" value="Cupredoxins - blue copper proteins"/>
    <property type="match status" value="1"/>
</dbReference>
<evidence type="ECO:0000256" key="5">
    <source>
        <dbReference type="ARBA" id="ARBA00023157"/>
    </source>
</evidence>
<keyword evidence="3" id="KW-0732">Signal</keyword>
<dbReference type="InterPro" id="IPR041846">
    <property type="entry name" value="ENL_dom"/>
</dbReference>
<keyword evidence="5" id="KW-1015">Disulfide bond</keyword>
<dbReference type="GO" id="GO:0098552">
    <property type="term" value="C:side of membrane"/>
    <property type="evidence" value="ECO:0007669"/>
    <property type="project" value="UniProtKB-KW"/>
</dbReference>